<dbReference type="PANTHER" id="PTHR42792">
    <property type="entry name" value="FLAGELLIN"/>
    <property type="match status" value="1"/>
</dbReference>
<dbReference type="Proteomes" id="UP000622317">
    <property type="component" value="Unassembled WGS sequence"/>
</dbReference>
<keyword evidence="5" id="KW-0969">Cilium</keyword>
<dbReference type="AlphaFoldDB" id="A0A927F834"/>
<dbReference type="PANTHER" id="PTHR42792:SF2">
    <property type="entry name" value="FLAGELLIN"/>
    <property type="match status" value="1"/>
</dbReference>
<proteinExistence type="inferred from homology"/>
<keyword evidence="6" id="KW-1185">Reference proteome</keyword>
<keyword evidence="5" id="KW-0282">Flagellum</keyword>
<comment type="caution">
    <text evidence="5">The sequence shown here is derived from an EMBL/GenBank/DDBJ whole genome shotgun (WGS) entry which is preliminary data.</text>
</comment>
<feature type="domain" description="Flagellin C-terminal" evidence="4">
    <location>
        <begin position="117"/>
        <end position="201"/>
    </location>
</feature>
<dbReference type="InterPro" id="IPR001492">
    <property type="entry name" value="Flagellin"/>
</dbReference>
<dbReference type="EMBL" id="JACYFG010000035">
    <property type="protein sequence ID" value="MBD5780188.1"/>
    <property type="molecule type" value="Genomic_DNA"/>
</dbReference>
<dbReference type="GO" id="GO:0009288">
    <property type="term" value="C:bacterial-type flagellum"/>
    <property type="evidence" value="ECO:0007669"/>
    <property type="project" value="UniProtKB-SubCell"/>
</dbReference>
<name>A0A927F834_9BACT</name>
<dbReference type="GO" id="GO:0005198">
    <property type="term" value="F:structural molecule activity"/>
    <property type="evidence" value="ECO:0007669"/>
    <property type="project" value="InterPro"/>
</dbReference>
<comment type="similarity">
    <text evidence="2">Belongs to the bacterial flagellin family.</text>
</comment>
<protein>
    <submittedName>
        <fullName evidence="5">Flagellin</fullName>
    </submittedName>
</protein>
<sequence length="202" mass="21474">MRLDHPSDLVDVYNDSNYYFSDYIDGTEVPDGGWHTLSFDLNADGTMSSLQLDGNDFSAATGTVSTTPGSISLSLWEGGGANGAEFRNLKVSSQSGSSVSDTASVQEASGLQALDIDTLKSAIEDLAGFRAQNGAQQSRLQFAKEQLEVSRINLSEANSRVVDVDLAVESTALARFNILQQASASMLSQANQSQQVALRLIG</sequence>
<evidence type="ECO:0000256" key="3">
    <source>
        <dbReference type="ARBA" id="ARBA00023143"/>
    </source>
</evidence>
<comment type="subcellular location">
    <subcellularLocation>
        <location evidence="1">Bacterial flagellum</location>
    </subcellularLocation>
</comment>
<gene>
    <name evidence="5" type="ORF">IEN85_11855</name>
</gene>
<dbReference type="Pfam" id="PF00700">
    <property type="entry name" value="Flagellin_C"/>
    <property type="match status" value="1"/>
</dbReference>
<keyword evidence="3" id="KW-0975">Bacterial flagellum</keyword>
<keyword evidence="5" id="KW-0966">Cell projection</keyword>
<evidence type="ECO:0000256" key="1">
    <source>
        <dbReference type="ARBA" id="ARBA00004365"/>
    </source>
</evidence>
<evidence type="ECO:0000313" key="6">
    <source>
        <dbReference type="Proteomes" id="UP000622317"/>
    </source>
</evidence>
<accession>A0A927F834</accession>
<organism evidence="5 6">
    <name type="scientific">Pelagicoccus enzymogenes</name>
    <dbReference type="NCBI Taxonomy" id="2773457"/>
    <lineage>
        <taxon>Bacteria</taxon>
        <taxon>Pseudomonadati</taxon>
        <taxon>Verrucomicrobiota</taxon>
        <taxon>Opitutia</taxon>
        <taxon>Puniceicoccales</taxon>
        <taxon>Pelagicoccaceae</taxon>
        <taxon>Pelagicoccus</taxon>
    </lineage>
</organism>
<dbReference type="SUPFAM" id="SSF64518">
    <property type="entry name" value="Phase 1 flagellin"/>
    <property type="match status" value="1"/>
</dbReference>
<evidence type="ECO:0000313" key="5">
    <source>
        <dbReference type="EMBL" id="MBD5780188.1"/>
    </source>
</evidence>
<evidence type="ECO:0000259" key="4">
    <source>
        <dbReference type="Pfam" id="PF00700"/>
    </source>
</evidence>
<dbReference type="Gene3D" id="1.20.1330.10">
    <property type="entry name" value="f41 fragment of flagellin, N-terminal domain"/>
    <property type="match status" value="1"/>
</dbReference>
<dbReference type="InterPro" id="IPR046358">
    <property type="entry name" value="Flagellin_C"/>
</dbReference>
<evidence type="ECO:0000256" key="2">
    <source>
        <dbReference type="ARBA" id="ARBA00005709"/>
    </source>
</evidence>
<reference evidence="5" key="1">
    <citation type="submission" date="2020-09" db="EMBL/GenBank/DDBJ databases">
        <title>Pelagicoccus enzymogenes sp. nov. with an EPS production, isolated from marine sediment.</title>
        <authorList>
            <person name="Feng X."/>
        </authorList>
    </citation>
    <scope>NUCLEOTIDE SEQUENCE</scope>
    <source>
        <strain evidence="5">NFK12</strain>
    </source>
</reference>